<dbReference type="CDD" id="cd20355">
    <property type="entry name" value="Rcat_RBR_RNF19"/>
    <property type="match status" value="1"/>
</dbReference>
<evidence type="ECO:0000256" key="5">
    <source>
        <dbReference type="ARBA" id="ARBA00022737"/>
    </source>
</evidence>
<dbReference type="KEGG" id="loa:LOAG_05566"/>
<dbReference type="SMART" id="SM00184">
    <property type="entry name" value="RING"/>
    <property type="match status" value="2"/>
</dbReference>
<keyword evidence="4" id="KW-0479">Metal-binding</keyword>
<sequence>MSQKKTLGTVTECTELCDDSVSLLGDVDLSVLNSSRLLTEEKYGVITKNDEEDKGKWIHAKPSRLNFASLFHARSHRKYNRSSSVIDIASSKGIDEMNRTINERKLSNANAGSVPQLDSRILQDSCSSSVGGQSQFANSEDEQGFGINGSESDFEQTLQNINDESSRFGAVVISDISSLQPAPQHSPLNGSSAPTRKHWECPLCFIRQPLANFPRLSCCSHRSCKNCLVQYLQVEIMESRIQLTCPECSELLHPSDIYYLMAHCPDLIEKYETFSLRRVLMMDPDTRWCPAPDCTYAVIATACAACPELRCERPGCGALFCYHCKGPWHASQTCDEARKERGEIYRRAVPQLSATQESTLKRGDIKACPRCRTYIVKMNDGSCNHMVCAMCSAQFCWLCLREINDLHYLSPTGCTFWGKKPWTRKKKLLCQVGTLIGAPVGIALIAGLAIPGIIFGVPVFVGRKVNQRFAHLTKIRRRCLTAGSVVGSLVVSPVLAVMAVGVGVPIMLAYVYGVVPLSLCRNGGCGVGSGSSKPDQDDLDDDEIWHEVNMRNHEKSPLLNDMERQDGTSVITRISVNSGLSSAQQIPSRLQVQAELCRRRPSIESGINSLGEKYNYEEASTKAMAGSQYNDDKSLHTVCSGQEAVSYCEEVASIVALSGSVVDAKSLTDSASGRVFVTQMYCRERDLSPSSQHAIACNDFSKSGDEHCCENQQHTRQEIITHNREDSLSWGGVSKRRGYAVNVVSAASGNIISHRVAQTYSGVKCGFITENASGGDSDELMLMADETVPYLSDSSKGLKQSSSGSIKVHQVMRSSHSSDSAGSKADRFHIRALFDTMKRIVSDDVASESEKELEVQQIGNFNFRSVLRRPAHKNVISNNTDTYNHTGACSSGSDQRALFSSSDHSITTNHTKADCSSDETNDARNKRRFFSNIFTKR</sequence>
<evidence type="ECO:0000256" key="8">
    <source>
        <dbReference type="ARBA" id="ARBA00022833"/>
    </source>
</evidence>
<evidence type="ECO:0000256" key="7">
    <source>
        <dbReference type="ARBA" id="ARBA00022786"/>
    </source>
</evidence>
<dbReference type="PANTHER" id="PTHR11685">
    <property type="entry name" value="RBR FAMILY RING FINGER AND IBR DOMAIN-CONTAINING"/>
    <property type="match status" value="1"/>
</dbReference>
<dbReference type="EC" id="2.3.2.31" evidence="2"/>
<keyword evidence="10" id="KW-0812">Transmembrane</keyword>
<dbReference type="SUPFAM" id="SSF57850">
    <property type="entry name" value="RING/U-box"/>
    <property type="match status" value="3"/>
</dbReference>
<dbReference type="Gene3D" id="3.30.40.10">
    <property type="entry name" value="Zinc/RING finger domain, C3HC4 (zinc finger)"/>
    <property type="match status" value="1"/>
</dbReference>
<gene>
    <name evidence="13" type="ORF">LOAG_05566</name>
</gene>
<organism evidence="13">
    <name type="scientific">Loa loa</name>
    <name type="common">Eye worm</name>
    <name type="synonym">Filaria loa</name>
    <dbReference type="NCBI Taxonomy" id="7209"/>
    <lineage>
        <taxon>Eukaryota</taxon>
        <taxon>Metazoa</taxon>
        <taxon>Ecdysozoa</taxon>
        <taxon>Nematoda</taxon>
        <taxon>Chromadorea</taxon>
        <taxon>Rhabditida</taxon>
        <taxon>Spirurina</taxon>
        <taxon>Spiruromorpha</taxon>
        <taxon>Filarioidea</taxon>
        <taxon>Onchocercidae</taxon>
        <taxon>Loa</taxon>
    </lineage>
</organism>
<feature type="domain" description="RING-type" evidence="11">
    <location>
        <begin position="201"/>
        <end position="249"/>
    </location>
</feature>
<dbReference type="InterPro" id="IPR001841">
    <property type="entry name" value="Znf_RING"/>
</dbReference>
<feature type="domain" description="RING-type" evidence="12">
    <location>
        <begin position="197"/>
        <end position="418"/>
    </location>
</feature>
<dbReference type="GO" id="GO:0016567">
    <property type="term" value="P:protein ubiquitination"/>
    <property type="evidence" value="ECO:0007669"/>
    <property type="project" value="InterPro"/>
</dbReference>
<dbReference type="PROSITE" id="PS50089">
    <property type="entry name" value="ZF_RING_2"/>
    <property type="match status" value="1"/>
</dbReference>
<dbReference type="FunCoup" id="A0A1S0TZJ1">
    <property type="interactions" value="1014"/>
</dbReference>
<keyword evidence="5" id="KW-0677">Repeat</keyword>
<dbReference type="InParanoid" id="A0A1S0TZJ1"/>
<evidence type="ECO:0000313" key="13">
    <source>
        <dbReference type="EMBL" id="EFO22921.2"/>
    </source>
</evidence>
<dbReference type="InterPro" id="IPR013083">
    <property type="entry name" value="Znf_RING/FYVE/PHD"/>
</dbReference>
<accession>A0A1S0TZJ1</accession>
<dbReference type="FunFam" id="1.20.120.1750:FF:000001">
    <property type="entry name" value="RBR-type E3 ubiquitin transferase"/>
    <property type="match status" value="1"/>
</dbReference>
<dbReference type="AlphaFoldDB" id="A0A1S0TZJ1"/>
<dbReference type="OMA" id="CPLCFIR"/>
<comment type="catalytic activity">
    <reaction evidence="1">
        <text>[E2 ubiquitin-conjugating enzyme]-S-ubiquitinyl-L-cysteine + [acceptor protein]-L-lysine = [E2 ubiquitin-conjugating enzyme]-L-cysteine + [acceptor protein]-N(6)-ubiquitinyl-L-lysine.</text>
        <dbReference type="EC" id="2.3.2.31"/>
    </reaction>
</comment>
<evidence type="ECO:0000256" key="3">
    <source>
        <dbReference type="ARBA" id="ARBA00022679"/>
    </source>
</evidence>
<dbReference type="Pfam" id="PF01485">
    <property type="entry name" value="IBR"/>
    <property type="match status" value="2"/>
</dbReference>
<dbReference type="EMBL" id="JH712076">
    <property type="protein sequence ID" value="EFO22921.2"/>
    <property type="molecule type" value="Genomic_DNA"/>
</dbReference>
<dbReference type="Gene3D" id="1.20.120.1750">
    <property type="match status" value="1"/>
</dbReference>
<dbReference type="GeneID" id="9942975"/>
<evidence type="ECO:0000259" key="12">
    <source>
        <dbReference type="PROSITE" id="PS51873"/>
    </source>
</evidence>
<reference evidence="13" key="1">
    <citation type="submission" date="2012-04" db="EMBL/GenBank/DDBJ databases">
        <title>The Genome Sequence of Loa loa.</title>
        <authorList>
            <consortium name="The Broad Institute Genome Sequencing Platform"/>
            <consortium name="Broad Institute Genome Sequencing Center for Infectious Disease"/>
            <person name="Nutman T.B."/>
            <person name="Fink D.L."/>
            <person name="Russ C."/>
            <person name="Young S."/>
            <person name="Zeng Q."/>
            <person name="Gargeya S."/>
            <person name="Alvarado L."/>
            <person name="Berlin A."/>
            <person name="Chapman S.B."/>
            <person name="Chen Z."/>
            <person name="Freedman E."/>
            <person name="Gellesch M."/>
            <person name="Goldberg J."/>
            <person name="Griggs A."/>
            <person name="Gujja S."/>
            <person name="Heilman E.R."/>
            <person name="Heiman D."/>
            <person name="Howarth C."/>
            <person name="Mehta T."/>
            <person name="Neiman D."/>
            <person name="Pearson M."/>
            <person name="Roberts A."/>
            <person name="Saif S."/>
            <person name="Shea T."/>
            <person name="Shenoy N."/>
            <person name="Sisk P."/>
            <person name="Stolte C."/>
            <person name="Sykes S."/>
            <person name="White J."/>
            <person name="Yandava C."/>
            <person name="Haas B."/>
            <person name="Henn M.R."/>
            <person name="Nusbaum C."/>
            <person name="Birren B."/>
        </authorList>
    </citation>
    <scope>NUCLEOTIDE SEQUENCE [LARGE SCALE GENOMIC DNA]</scope>
</reference>
<dbReference type="SMART" id="SM00647">
    <property type="entry name" value="IBR"/>
    <property type="match status" value="2"/>
</dbReference>
<evidence type="ECO:0000259" key="11">
    <source>
        <dbReference type="PROSITE" id="PS50089"/>
    </source>
</evidence>
<dbReference type="GO" id="GO:0008270">
    <property type="term" value="F:zinc ion binding"/>
    <property type="evidence" value="ECO:0007669"/>
    <property type="project" value="UniProtKB-KW"/>
</dbReference>
<name>A0A1S0TZJ1_LOALO</name>
<keyword evidence="10" id="KW-0472">Membrane</keyword>
<dbReference type="InterPro" id="IPR044066">
    <property type="entry name" value="TRIAD_supradom"/>
</dbReference>
<dbReference type="CDD" id="cd20338">
    <property type="entry name" value="BRcat_RBR_RNF19"/>
    <property type="match status" value="1"/>
</dbReference>
<dbReference type="InterPro" id="IPR002867">
    <property type="entry name" value="IBR_dom"/>
</dbReference>
<evidence type="ECO:0000256" key="2">
    <source>
        <dbReference type="ARBA" id="ARBA00012251"/>
    </source>
</evidence>
<evidence type="ECO:0000256" key="1">
    <source>
        <dbReference type="ARBA" id="ARBA00001798"/>
    </source>
</evidence>
<protein>
    <recommendedName>
        <fullName evidence="2">RBR-type E3 ubiquitin transferase</fullName>
        <ecNumber evidence="2">2.3.2.31</ecNumber>
    </recommendedName>
</protein>
<keyword evidence="7" id="KW-0833">Ubl conjugation pathway</keyword>
<dbReference type="CTD" id="9942975"/>
<keyword evidence="8" id="KW-0862">Zinc</keyword>
<dbReference type="OrthoDB" id="1431934at2759"/>
<dbReference type="PROSITE" id="PS51873">
    <property type="entry name" value="TRIAD"/>
    <property type="match status" value="1"/>
</dbReference>
<keyword evidence="10" id="KW-1133">Transmembrane helix</keyword>
<dbReference type="InterPro" id="IPR031127">
    <property type="entry name" value="E3_UB_ligase_RBR"/>
</dbReference>
<keyword evidence="6 9" id="KW-0863">Zinc-finger</keyword>
<keyword evidence="3" id="KW-0808">Transferase</keyword>
<evidence type="ECO:0000256" key="9">
    <source>
        <dbReference type="PROSITE-ProRule" id="PRU00175"/>
    </source>
</evidence>
<dbReference type="GO" id="GO:0061630">
    <property type="term" value="F:ubiquitin protein ligase activity"/>
    <property type="evidence" value="ECO:0007669"/>
    <property type="project" value="UniProtKB-EC"/>
</dbReference>
<dbReference type="RefSeq" id="XP_020302814.1">
    <property type="nucleotide sequence ID" value="XM_020446896.1"/>
</dbReference>
<feature type="transmembrane region" description="Helical" evidence="10">
    <location>
        <begin position="482"/>
        <end position="512"/>
    </location>
</feature>
<feature type="transmembrane region" description="Helical" evidence="10">
    <location>
        <begin position="435"/>
        <end position="461"/>
    </location>
</feature>
<evidence type="ECO:0000256" key="4">
    <source>
        <dbReference type="ARBA" id="ARBA00022723"/>
    </source>
</evidence>
<proteinExistence type="predicted"/>
<evidence type="ECO:0000256" key="6">
    <source>
        <dbReference type="ARBA" id="ARBA00022771"/>
    </source>
</evidence>
<evidence type="ECO:0000256" key="10">
    <source>
        <dbReference type="SAM" id="Phobius"/>
    </source>
</evidence>